<dbReference type="EMBL" id="AP035768">
    <property type="protein sequence ID" value="BFO18432.1"/>
    <property type="molecule type" value="Genomic_DNA"/>
</dbReference>
<organism evidence="3">
    <name type="scientific">Streptomyces haneummycinicus</name>
    <dbReference type="NCBI Taxonomy" id="3074435"/>
    <lineage>
        <taxon>Bacteria</taxon>
        <taxon>Bacillati</taxon>
        <taxon>Actinomycetota</taxon>
        <taxon>Actinomycetes</taxon>
        <taxon>Kitasatosporales</taxon>
        <taxon>Streptomycetaceae</taxon>
        <taxon>Streptomyces</taxon>
    </lineage>
</organism>
<dbReference type="GO" id="GO:0043041">
    <property type="term" value="P:amino acid activation for nonribosomal peptide biosynthetic process"/>
    <property type="evidence" value="ECO:0007669"/>
    <property type="project" value="TreeGrafter"/>
</dbReference>
<feature type="region of interest" description="Disordered" evidence="1">
    <location>
        <begin position="345"/>
        <end position="379"/>
    </location>
</feature>
<evidence type="ECO:0000256" key="1">
    <source>
        <dbReference type="SAM" id="MobiDB-lite"/>
    </source>
</evidence>
<dbReference type="SUPFAM" id="SSF56801">
    <property type="entry name" value="Acetyl-CoA synthetase-like"/>
    <property type="match status" value="1"/>
</dbReference>
<accession>A0AAT9HLZ0</accession>
<dbReference type="PANTHER" id="PTHR45527">
    <property type="entry name" value="NONRIBOSOMAL PEPTIDE SYNTHETASE"/>
    <property type="match status" value="1"/>
</dbReference>
<protein>
    <recommendedName>
        <fullName evidence="2">AMP-dependent synthetase/ligase domain-containing protein</fullName>
    </recommendedName>
</protein>
<name>A0AAT9HLZ0_9ACTN</name>
<reference evidence="3" key="2">
    <citation type="submission" date="2024-07" db="EMBL/GenBank/DDBJ databases">
        <title>Streptomyces haneummycinica sp. nov., a new antibiotic-producing actinobacterium isolated from marine sediment.</title>
        <authorList>
            <person name="Uemura M."/>
            <person name="Hamada M."/>
            <person name="Hirano S."/>
            <person name="Kobayashi K."/>
            <person name="Ohshiro T."/>
            <person name="Kobayashi T."/>
            <person name="Terahara T."/>
        </authorList>
    </citation>
    <scope>NUCLEOTIDE SEQUENCE</scope>
    <source>
        <strain evidence="3">KM77-8</strain>
    </source>
</reference>
<dbReference type="GO" id="GO:0031177">
    <property type="term" value="F:phosphopantetheine binding"/>
    <property type="evidence" value="ECO:0007669"/>
    <property type="project" value="TreeGrafter"/>
</dbReference>
<dbReference type="PANTHER" id="PTHR45527:SF1">
    <property type="entry name" value="FATTY ACID SYNTHASE"/>
    <property type="match status" value="1"/>
</dbReference>
<evidence type="ECO:0000313" key="3">
    <source>
        <dbReference type="EMBL" id="BFO18432.1"/>
    </source>
</evidence>
<dbReference type="PROSITE" id="PS00455">
    <property type="entry name" value="AMP_BINDING"/>
    <property type="match status" value="1"/>
</dbReference>
<dbReference type="InterPro" id="IPR020845">
    <property type="entry name" value="AMP-binding_CS"/>
</dbReference>
<dbReference type="GO" id="GO:0005737">
    <property type="term" value="C:cytoplasm"/>
    <property type="evidence" value="ECO:0007669"/>
    <property type="project" value="TreeGrafter"/>
</dbReference>
<reference evidence="3" key="1">
    <citation type="submission" date="2024-06" db="EMBL/GenBank/DDBJ databases">
        <authorList>
            <consortium name="consrtm"/>
            <person name="Uemura M."/>
            <person name="Terahara T."/>
        </authorList>
    </citation>
    <scope>NUCLEOTIDE SEQUENCE</scope>
    <source>
        <strain evidence="3">KM77-8</strain>
    </source>
</reference>
<dbReference type="InterPro" id="IPR000873">
    <property type="entry name" value="AMP-dep_synth/lig_dom"/>
</dbReference>
<sequence>MTSGVHTAVSAAARAHPRRAAVVTNDGELTYAELDELSDRLCAQLVRTGTAPRSVVGLHFARSAEQVVALLAVLKAGCAYLPLDPRHPAGRLRHMIAGSGAALTLTGPGLKPPRDWPVECPVTEVALPLPPADGTATHGIRPDDLAYVLCTSGTTGRPKAVEVTHANVLSLLRGLEATVLGGVGPARVAWNASACFDASVQQWVRLCRGDTLVLLDEDVRVDPAALVDDLVRHGVTDMDVVPSHLALLAGPLAAAGLSLRLLVGGEPVPPALWAELRRLERVQGLRAWNMYGPTECTVDATTAPSTRRHRTSASRCRTSAAMCWTPACVPCRPVRPVSCSSPGPVSHAATEGCPDGPRPPSCPTRSPGTAAGCTAPETS</sequence>
<dbReference type="Pfam" id="PF00501">
    <property type="entry name" value="AMP-binding"/>
    <property type="match status" value="1"/>
</dbReference>
<gene>
    <name evidence="3" type="ORF">SHKM778_48200</name>
</gene>
<dbReference type="AlphaFoldDB" id="A0AAT9HLZ0"/>
<dbReference type="GO" id="GO:0044550">
    <property type="term" value="P:secondary metabolite biosynthetic process"/>
    <property type="evidence" value="ECO:0007669"/>
    <property type="project" value="TreeGrafter"/>
</dbReference>
<proteinExistence type="predicted"/>
<evidence type="ECO:0000259" key="2">
    <source>
        <dbReference type="Pfam" id="PF00501"/>
    </source>
</evidence>
<feature type="domain" description="AMP-dependent synthetase/ligase" evidence="2">
    <location>
        <begin position="11"/>
        <end position="311"/>
    </location>
</feature>
<dbReference type="Gene3D" id="3.40.50.980">
    <property type="match status" value="2"/>
</dbReference>